<accession>A0A835WU49</accession>
<keyword evidence="4" id="KW-1185">Reference proteome</keyword>
<keyword evidence="1" id="KW-0175">Coiled coil</keyword>
<evidence type="ECO:0000256" key="2">
    <source>
        <dbReference type="SAM" id="Phobius"/>
    </source>
</evidence>
<dbReference type="Gene3D" id="1.25.40.10">
    <property type="entry name" value="Tetratricopeptide repeat domain"/>
    <property type="match status" value="1"/>
</dbReference>
<reference evidence="3" key="1">
    <citation type="journal article" date="2020" name="bioRxiv">
        <title>Comparative genomics of Chlamydomonas.</title>
        <authorList>
            <person name="Craig R.J."/>
            <person name="Hasan A.R."/>
            <person name="Ness R.W."/>
            <person name="Keightley P.D."/>
        </authorList>
    </citation>
    <scope>NUCLEOTIDE SEQUENCE</scope>
    <source>
        <strain evidence="3">CCAP 11/173</strain>
    </source>
</reference>
<dbReference type="EMBL" id="JAEHOD010000003">
    <property type="protein sequence ID" value="KAG2453469.1"/>
    <property type="molecule type" value="Genomic_DNA"/>
</dbReference>
<comment type="caution">
    <text evidence="3">The sequence shown here is derived from an EMBL/GenBank/DDBJ whole genome shotgun (WGS) entry which is preliminary data.</text>
</comment>
<evidence type="ECO:0000256" key="1">
    <source>
        <dbReference type="SAM" id="Coils"/>
    </source>
</evidence>
<name>A0A835WU49_9CHLO</name>
<organism evidence="3 4">
    <name type="scientific">Chlamydomonas schloesseri</name>
    <dbReference type="NCBI Taxonomy" id="2026947"/>
    <lineage>
        <taxon>Eukaryota</taxon>
        <taxon>Viridiplantae</taxon>
        <taxon>Chlorophyta</taxon>
        <taxon>core chlorophytes</taxon>
        <taxon>Chlorophyceae</taxon>
        <taxon>CS clade</taxon>
        <taxon>Chlamydomonadales</taxon>
        <taxon>Chlamydomonadaceae</taxon>
        <taxon>Chlamydomonas</taxon>
    </lineage>
</organism>
<keyword evidence="2" id="KW-1133">Transmembrane helix</keyword>
<gene>
    <name evidence="3" type="ORF">HYH02_001690</name>
</gene>
<evidence type="ECO:0000313" key="4">
    <source>
        <dbReference type="Proteomes" id="UP000613740"/>
    </source>
</evidence>
<evidence type="ECO:0000313" key="3">
    <source>
        <dbReference type="EMBL" id="KAG2453469.1"/>
    </source>
</evidence>
<keyword evidence="2" id="KW-0472">Membrane</keyword>
<proteinExistence type="predicted"/>
<dbReference type="InterPro" id="IPR011990">
    <property type="entry name" value="TPR-like_helical_dom_sf"/>
</dbReference>
<dbReference type="PANTHER" id="PTHR36761:SF2">
    <property type="entry name" value="ORF03 PROTEIN"/>
    <property type="match status" value="1"/>
</dbReference>
<sequence>MLLERPALLPRVGNRGPTGRRLCVCRADPKSQSANSGLFTDLSKYANPGVLDQAARRYQIGLDQGFEEDELLALEMGVASLAGLSETQRVYKDKIKQKLATRAAELKKEEAELKAKLAKNLELGKKAYECGEYPASVKLLELAVQDTGPDTVLGGEAQMWLGLAYQACGREKDAIDLYKSIEANHPSRKVKKQAADLRYILEAPRLEISPDERVQIPLIQSDSWRQKERTAYTPRLYKPPPSNKKETYWDRVSLDAPDPLAALPDKWYVRVAAIALLIGTTVYLNYAAGLQR</sequence>
<feature type="transmembrane region" description="Helical" evidence="2">
    <location>
        <begin position="267"/>
        <end position="286"/>
    </location>
</feature>
<dbReference type="PANTHER" id="PTHR36761">
    <property type="entry name" value="ORF03 PROTEIN"/>
    <property type="match status" value="1"/>
</dbReference>
<dbReference type="AlphaFoldDB" id="A0A835WU49"/>
<feature type="coiled-coil region" evidence="1">
    <location>
        <begin position="92"/>
        <end position="123"/>
    </location>
</feature>
<dbReference type="Proteomes" id="UP000613740">
    <property type="component" value="Unassembled WGS sequence"/>
</dbReference>
<dbReference type="OrthoDB" id="2019920at2759"/>
<keyword evidence="2" id="KW-0812">Transmembrane</keyword>
<protein>
    <submittedName>
        <fullName evidence="3">Uncharacterized protein</fullName>
    </submittedName>
</protein>